<reference evidence="1 2" key="1">
    <citation type="submission" date="2013-01" db="EMBL/GenBank/DDBJ databases">
        <authorList>
            <person name="Harkins D.M."/>
            <person name="Durkin A.S."/>
            <person name="Brinkac L.M."/>
            <person name="Haft D.H."/>
            <person name="Selengut J.D."/>
            <person name="Sanka R."/>
            <person name="DePew J."/>
            <person name="Purushe J."/>
            <person name="Tulsiani S.M."/>
            <person name="Graham G.C."/>
            <person name="Burns M.-A."/>
            <person name="Dohnt M.F."/>
            <person name="Smythe L.D."/>
            <person name="McKay D.B."/>
            <person name="Craig S.B."/>
            <person name="Vinetz J.M."/>
            <person name="Sutton G.G."/>
            <person name="Nierman W.C."/>
            <person name="Fouts D.E."/>
        </authorList>
    </citation>
    <scope>NUCLEOTIDE SEQUENCE [LARGE SCALE GENOMIC DNA]</scope>
    <source>
        <strain evidence="1 2">LT2116</strain>
    </source>
</reference>
<dbReference type="AlphaFoldDB" id="M3GT80"/>
<comment type="caution">
    <text evidence="1">The sequence shown here is derived from an EMBL/GenBank/DDBJ whole genome shotgun (WGS) entry which is preliminary data.</text>
</comment>
<sequence length="40" mass="4792">MEIPLTYIEMSSEKSFEAISKLLLFLSFKKTASKFHWVYF</sequence>
<gene>
    <name evidence="1" type="ORF">LEP1GSC188_2561</name>
</gene>
<organism evidence="1 2">
    <name type="scientific">Leptospira weilii serovar Topaz str. LT2116</name>
    <dbReference type="NCBI Taxonomy" id="1088540"/>
    <lineage>
        <taxon>Bacteria</taxon>
        <taxon>Pseudomonadati</taxon>
        <taxon>Spirochaetota</taxon>
        <taxon>Spirochaetia</taxon>
        <taxon>Leptospirales</taxon>
        <taxon>Leptospiraceae</taxon>
        <taxon>Leptospira</taxon>
    </lineage>
</organism>
<evidence type="ECO:0000313" key="1">
    <source>
        <dbReference type="EMBL" id="EMF80106.1"/>
    </source>
</evidence>
<dbReference type="Proteomes" id="UP000011770">
    <property type="component" value="Unassembled WGS sequence"/>
</dbReference>
<name>M3GT80_9LEPT</name>
<proteinExistence type="predicted"/>
<dbReference type="EMBL" id="AHOR02000061">
    <property type="protein sequence ID" value="EMF80106.1"/>
    <property type="molecule type" value="Genomic_DNA"/>
</dbReference>
<protein>
    <submittedName>
        <fullName evidence="1">Uncharacterized protein</fullName>
    </submittedName>
</protein>
<evidence type="ECO:0000313" key="2">
    <source>
        <dbReference type="Proteomes" id="UP000011770"/>
    </source>
</evidence>
<accession>M3GT80</accession>